<proteinExistence type="predicted"/>
<sequence>MCNLLDPGVLQREIDEETISRNLPPELEYACRYWVDHLECSERSIEDGDATHCFLEKHLLHWLEAMSLLNETSLCVRLLARLQALAMPSDSVVAKFLHDAVRFVLRFVLILAEAPLQIYSLALLFSPESSSVRKVFIEQVL</sequence>
<evidence type="ECO:0000313" key="1">
    <source>
        <dbReference type="EMBL" id="ENH98503.1"/>
    </source>
</evidence>
<dbReference type="AlphaFoldDB" id="N4WE19"/>
<organism evidence="1 2">
    <name type="scientific">Cochliobolus heterostrophus (strain C4 / ATCC 48331 / race T)</name>
    <name type="common">Southern corn leaf blight fungus</name>
    <name type="synonym">Bipolaris maydis</name>
    <dbReference type="NCBI Taxonomy" id="665024"/>
    <lineage>
        <taxon>Eukaryota</taxon>
        <taxon>Fungi</taxon>
        <taxon>Dikarya</taxon>
        <taxon>Ascomycota</taxon>
        <taxon>Pezizomycotina</taxon>
        <taxon>Dothideomycetes</taxon>
        <taxon>Pleosporomycetidae</taxon>
        <taxon>Pleosporales</taxon>
        <taxon>Pleosporineae</taxon>
        <taxon>Pleosporaceae</taxon>
        <taxon>Bipolaris</taxon>
    </lineage>
</organism>
<accession>N4WE19</accession>
<dbReference type="EMBL" id="KB733598">
    <property type="protein sequence ID" value="ENH98503.1"/>
    <property type="molecule type" value="Genomic_DNA"/>
</dbReference>
<name>N4WE19_COCH4</name>
<keyword evidence="2" id="KW-1185">Reference proteome</keyword>
<dbReference type="Proteomes" id="UP000012338">
    <property type="component" value="Unassembled WGS sequence"/>
</dbReference>
<reference evidence="1 2" key="1">
    <citation type="journal article" date="2012" name="PLoS Pathog.">
        <title>Diverse lifestyles and strategies of plant pathogenesis encoded in the genomes of eighteen Dothideomycetes fungi.</title>
        <authorList>
            <person name="Ohm R.A."/>
            <person name="Feau N."/>
            <person name="Henrissat B."/>
            <person name="Schoch C.L."/>
            <person name="Horwitz B.A."/>
            <person name="Barry K.W."/>
            <person name="Condon B.J."/>
            <person name="Copeland A.C."/>
            <person name="Dhillon B."/>
            <person name="Glaser F."/>
            <person name="Hesse C.N."/>
            <person name="Kosti I."/>
            <person name="LaButti K."/>
            <person name="Lindquist E.A."/>
            <person name="Lucas S."/>
            <person name="Salamov A.A."/>
            <person name="Bradshaw R.E."/>
            <person name="Ciuffetti L."/>
            <person name="Hamelin R.C."/>
            <person name="Kema G.H.J."/>
            <person name="Lawrence C."/>
            <person name="Scott J.A."/>
            <person name="Spatafora J.W."/>
            <person name="Turgeon B.G."/>
            <person name="de Wit P.J.G.M."/>
            <person name="Zhong S."/>
            <person name="Goodwin S.B."/>
            <person name="Grigoriev I.V."/>
        </authorList>
    </citation>
    <scope>NUCLEOTIDE SEQUENCE [LARGE SCALE GENOMIC DNA]</scope>
    <source>
        <strain evidence="2">C4 / ATCC 48331 / race T</strain>
    </source>
</reference>
<evidence type="ECO:0000313" key="2">
    <source>
        <dbReference type="Proteomes" id="UP000012338"/>
    </source>
</evidence>
<reference evidence="2" key="2">
    <citation type="journal article" date="2013" name="PLoS Genet.">
        <title>Comparative genome structure, secondary metabolite, and effector coding capacity across Cochliobolus pathogens.</title>
        <authorList>
            <person name="Condon B.J."/>
            <person name="Leng Y."/>
            <person name="Wu D."/>
            <person name="Bushley K.E."/>
            <person name="Ohm R.A."/>
            <person name="Otillar R."/>
            <person name="Martin J."/>
            <person name="Schackwitz W."/>
            <person name="Grimwood J."/>
            <person name="MohdZainudin N."/>
            <person name="Xue C."/>
            <person name="Wang R."/>
            <person name="Manning V.A."/>
            <person name="Dhillon B."/>
            <person name="Tu Z.J."/>
            <person name="Steffenson B.J."/>
            <person name="Salamov A."/>
            <person name="Sun H."/>
            <person name="Lowry S."/>
            <person name="LaButti K."/>
            <person name="Han J."/>
            <person name="Copeland A."/>
            <person name="Lindquist E."/>
            <person name="Barry K."/>
            <person name="Schmutz J."/>
            <person name="Baker S.E."/>
            <person name="Ciuffetti L.M."/>
            <person name="Grigoriev I.V."/>
            <person name="Zhong S."/>
            <person name="Turgeon B.G."/>
        </authorList>
    </citation>
    <scope>NUCLEOTIDE SEQUENCE [LARGE SCALE GENOMIC DNA]</scope>
    <source>
        <strain evidence="2">C4 / ATCC 48331 / race T</strain>
    </source>
</reference>
<gene>
    <name evidence="1" type="ORF">COCC4DRAFT_46011</name>
</gene>
<dbReference type="HOGENOM" id="CLU_1825109_0_0_1"/>
<dbReference type="OrthoDB" id="5421599at2759"/>
<protein>
    <submittedName>
        <fullName evidence="1">Uncharacterized protein</fullName>
    </submittedName>
</protein>